<name>A0A7W9WQ56_CASDE</name>
<reference evidence="5 6" key="1">
    <citation type="submission" date="2020-08" db="EMBL/GenBank/DDBJ databases">
        <title>Genomic Encyclopedia of Type Strains, Phase IV (KMG-IV): sequencing the most valuable type-strain genomes for metagenomic binning, comparative biology and taxonomic classification.</title>
        <authorList>
            <person name="Goeker M."/>
        </authorList>
    </citation>
    <scope>NUCLEOTIDE SEQUENCE [LARGE SCALE GENOMIC DNA]</scope>
    <source>
        <strain evidence="5 6">DSM 12141</strain>
    </source>
</reference>
<dbReference type="EMBL" id="JACHIB010000021">
    <property type="protein sequence ID" value="MBB6085159.1"/>
    <property type="molecule type" value="Genomic_DNA"/>
</dbReference>
<keyword evidence="3" id="KW-0472">Membrane</keyword>
<sequence>MGTLLPLITGTIWLYVLVRFVWPLPWGIGARAALACVLLLVAQYHWIVRSFFGSLASPELPQDILVGLGWAFGALLLLAMLLLLRDVAAGLVFLFARGAGRAMLVGRTLNLSLGALALVLSAIGTWQAVRVPDVKDLELTVPGLPPAFDGYRVVQLTDLHVSRLLPEPWVAAVVAKTNALDADLVVITGDLADGSPEARAADVRPLHDLRARDGVLAIPGNHEYYADYRRWMAAYRALGLDMLENAHVVIRRGDAALAVAGITDRQAASFGQPRPDLDAALKGLPPGVPVILLAHRPEGAARHAQAGVALQLSGHTHGGQILGPHLLTQWANEGYVSGLYRVGPMQLYVSNGTGLWNGLAIRLGRPSEITRIVLRAGK</sequence>
<proteinExistence type="predicted"/>
<keyword evidence="3" id="KW-0812">Transmembrane</keyword>
<dbReference type="Gene3D" id="3.60.21.10">
    <property type="match status" value="1"/>
</dbReference>
<dbReference type="GO" id="GO:0046872">
    <property type="term" value="F:metal ion binding"/>
    <property type="evidence" value="ECO:0007669"/>
    <property type="project" value="UniProtKB-KW"/>
</dbReference>
<organism evidence="5 6">
    <name type="scientific">Castellaniella defragrans</name>
    <name type="common">Alcaligenes defragrans</name>
    <dbReference type="NCBI Taxonomy" id="75697"/>
    <lineage>
        <taxon>Bacteria</taxon>
        <taxon>Pseudomonadati</taxon>
        <taxon>Pseudomonadota</taxon>
        <taxon>Betaproteobacteria</taxon>
        <taxon>Burkholderiales</taxon>
        <taxon>Alcaligenaceae</taxon>
        <taxon>Castellaniella</taxon>
    </lineage>
</organism>
<feature type="transmembrane region" description="Helical" evidence="3">
    <location>
        <begin position="29"/>
        <end position="48"/>
    </location>
</feature>
<evidence type="ECO:0000313" key="6">
    <source>
        <dbReference type="Proteomes" id="UP000541136"/>
    </source>
</evidence>
<keyword evidence="3" id="KW-1133">Transmembrane helix</keyword>
<dbReference type="GO" id="GO:0008758">
    <property type="term" value="F:UDP-2,3-diacylglucosamine hydrolase activity"/>
    <property type="evidence" value="ECO:0007669"/>
    <property type="project" value="TreeGrafter"/>
</dbReference>
<gene>
    <name evidence="5" type="ORF">HNR28_003213</name>
</gene>
<dbReference type="InterPro" id="IPR029052">
    <property type="entry name" value="Metallo-depent_PP-like"/>
</dbReference>
<dbReference type="GO" id="GO:0016020">
    <property type="term" value="C:membrane"/>
    <property type="evidence" value="ECO:0007669"/>
    <property type="project" value="GOC"/>
</dbReference>
<accession>A0A7W9WQ56</accession>
<keyword evidence="1" id="KW-0479">Metal-binding</keyword>
<dbReference type="GO" id="GO:0009245">
    <property type="term" value="P:lipid A biosynthetic process"/>
    <property type="evidence" value="ECO:0007669"/>
    <property type="project" value="TreeGrafter"/>
</dbReference>
<evidence type="ECO:0000256" key="3">
    <source>
        <dbReference type="SAM" id="Phobius"/>
    </source>
</evidence>
<dbReference type="CDD" id="cd07385">
    <property type="entry name" value="MPP_YkuE_C"/>
    <property type="match status" value="1"/>
</dbReference>
<dbReference type="PANTHER" id="PTHR31302">
    <property type="entry name" value="TRANSMEMBRANE PROTEIN WITH METALLOPHOSPHOESTERASE DOMAIN-RELATED"/>
    <property type="match status" value="1"/>
</dbReference>
<dbReference type="InterPro" id="IPR004843">
    <property type="entry name" value="Calcineurin-like_PHP"/>
</dbReference>
<evidence type="ECO:0000256" key="1">
    <source>
        <dbReference type="ARBA" id="ARBA00022723"/>
    </source>
</evidence>
<dbReference type="RefSeq" id="WP_043683879.1">
    <property type="nucleotide sequence ID" value="NZ_JACHIB010000021.1"/>
</dbReference>
<dbReference type="InterPro" id="IPR051158">
    <property type="entry name" value="Metallophosphoesterase_sf"/>
</dbReference>
<dbReference type="PANTHER" id="PTHR31302:SF31">
    <property type="entry name" value="PHOSPHODIESTERASE YAEI"/>
    <property type="match status" value="1"/>
</dbReference>
<dbReference type="AlphaFoldDB" id="A0A7W9WQ56"/>
<dbReference type="Pfam" id="PF00149">
    <property type="entry name" value="Metallophos"/>
    <property type="match status" value="1"/>
</dbReference>
<evidence type="ECO:0000313" key="5">
    <source>
        <dbReference type="EMBL" id="MBB6085159.1"/>
    </source>
</evidence>
<feature type="domain" description="Calcineurin-like phosphoesterase" evidence="4">
    <location>
        <begin position="152"/>
        <end position="318"/>
    </location>
</feature>
<feature type="transmembrane region" description="Helical" evidence="3">
    <location>
        <begin position="6"/>
        <end position="22"/>
    </location>
</feature>
<feature type="transmembrane region" description="Helical" evidence="3">
    <location>
        <begin position="108"/>
        <end position="129"/>
    </location>
</feature>
<feature type="transmembrane region" description="Helical" evidence="3">
    <location>
        <begin position="68"/>
        <end position="96"/>
    </location>
</feature>
<protein>
    <recommendedName>
        <fullName evidence="4">Calcineurin-like phosphoesterase domain-containing protein</fullName>
    </recommendedName>
</protein>
<dbReference type="SUPFAM" id="SSF56300">
    <property type="entry name" value="Metallo-dependent phosphatases"/>
    <property type="match status" value="1"/>
</dbReference>
<evidence type="ECO:0000259" key="4">
    <source>
        <dbReference type="Pfam" id="PF00149"/>
    </source>
</evidence>
<evidence type="ECO:0000256" key="2">
    <source>
        <dbReference type="ARBA" id="ARBA00022801"/>
    </source>
</evidence>
<dbReference type="Proteomes" id="UP000541136">
    <property type="component" value="Unassembled WGS sequence"/>
</dbReference>
<comment type="caution">
    <text evidence="5">The sequence shown here is derived from an EMBL/GenBank/DDBJ whole genome shotgun (WGS) entry which is preliminary data.</text>
</comment>
<keyword evidence="2" id="KW-0378">Hydrolase</keyword>